<dbReference type="Proteomes" id="UP000501690">
    <property type="component" value="Linkage Group LG5"/>
</dbReference>
<feature type="compositionally biased region" description="Polar residues" evidence="1">
    <location>
        <begin position="464"/>
        <end position="482"/>
    </location>
</feature>
<protein>
    <submittedName>
        <fullName evidence="2">Uncharacterized protein</fullName>
    </submittedName>
</protein>
<accession>A0A4D6LYF3</accession>
<proteinExistence type="predicted"/>
<evidence type="ECO:0000313" key="3">
    <source>
        <dbReference type="Proteomes" id="UP000501690"/>
    </source>
</evidence>
<dbReference type="EMBL" id="CP039349">
    <property type="protein sequence ID" value="QCD93358.1"/>
    <property type="molecule type" value="Genomic_DNA"/>
</dbReference>
<feature type="region of interest" description="Disordered" evidence="1">
    <location>
        <begin position="363"/>
        <end position="383"/>
    </location>
</feature>
<reference evidence="2 3" key="1">
    <citation type="submission" date="2019-04" db="EMBL/GenBank/DDBJ databases">
        <title>An improved genome assembly and genetic linkage map for asparagus bean, Vigna unguiculata ssp. sesquipedialis.</title>
        <authorList>
            <person name="Xia Q."/>
            <person name="Zhang R."/>
            <person name="Dong Y."/>
        </authorList>
    </citation>
    <scope>NUCLEOTIDE SEQUENCE [LARGE SCALE GENOMIC DNA]</scope>
    <source>
        <tissue evidence="2">Leaf</tissue>
    </source>
</reference>
<organism evidence="2 3">
    <name type="scientific">Vigna unguiculata</name>
    <name type="common">Cowpea</name>
    <dbReference type="NCBI Taxonomy" id="3917"/>
    <lineage>
        <taxon>Eukaryota</taxon>
        <taxon>Viridiplantae</taxon>
        <taxon>Streptophyta</taxon>
        <taxon>Embryophyta</taxon>
        <taxon>Tracheophyta</taxon>
        <taxon>Spermatophyta</taxon>
        <taxon>Magnoliopsida</taxon>
        <taxon>eudicotyledons</taxon>
        <taxon>Gunneridae</taxon>
        <taxon>Pentapetalae</taxon>
        <taxon>rosids</taxon>
        <taxon>fabids</taxon>
        <taxon>Fabales</taxon>
        <taxon>Fabaceae</taxon>
        <taxon>Papilionoideae</taxon>
        <taxon>50 kb inversion clade</taxon>
        <taxon>NPAAA clade</taxon>
        <taxon>indigoferoid/millettioid clade</taxon>
        <taxon>Phaseoleae</taxon>
        <taxon>Vigna</taxon>
    </lineage>
</organism>
<evidence type="ECO:0000256" key="1">
    <source>
        <dbReference type="SAM" id="MobiDB-lite"/>
    </source>
</evidence>
<gene>
    <name evidence="2" type="ORF">DEO72_LG5g1433</name>
</gene>
<sequence length="502" mass="56008">MATLANPSSTQGFLVFIRHPELNSRDVIPSSTRGMYVLNPYPELNSRVPRVHPPSRAHLEGCHSELTSRNVPHLEECTCLTPTPSSTQGFLVFIRHPELTSRDVIPSSPRGMYVLNPYPELNSRVPRVHPPSRAHLEGCHSELTSRNGSSCSSAIPSSPRGMSFRAHLEECTCLTPTPSSTQGFLVFIRHPELTSRDVIPSSPRGISPRGMSFRAHLEECTCLTPTPSSTQGFLVFIRHPELTSRDVIPSSPRGISPRGMSFRAHLEECTCLTPTPSSTQGFLVFIRHPELTSRDVIPSSPRGMYVLNPYPELNSRVPRVHPPPRAQLEGCHSELNSRNRGTRIARRYNFQTAWRGTRIARHQAPKNTQTQQPPPSGQLPPPGAYAPEPYRCCRYHLAEYISLPAVKTQFMHLHTPKVHFFNGYYITKICFYQYKPSYPIIPVPNSSLSSNSFTPFHVHELSTNHHNNQSEPTQAKPQNATGATLPPGGNLSSARRCIRPGK</sequence>
<keyword evidence="3" id="KW-1185">Reference proteome</keyword>
<name>A0A4D6LYF3_VIGUN</name>
<evidence type="ECO:0000313" key="2">
    <source>
        <dbReference type="EMBL" id="QCD93358.1"/>
    </source>
</evidence>
<dbReference type="AlphaFoldDB" id="A0A4D6LYF3"/>
<feature type="region of interest" description="Disordered" evidence="1">
    <location>
        <begin position="463"/>
        <end position="502"/>
    </location>
</feature>
<feature type="compositionally biased region" description="Pro residues" evidence="1">
    <location>
        <begin position="372"/>
        <end position="383"/>
    </location>
</feature>